<dbReference type="OrthoDB" id="5767011at2"/>
<accession>A0A451DK06</accession>
<name>A0A451DK06_9GAMM</name>
<evidence type="ECO:0000313" key="2">
    <source>
        <dbReference type="Proteomes" id="UP000294462"/>
    </source>
</evidence>
<keyword evidence="2" id="KW-1185">Reference proteome</keyword>
<dbReference type="EMBL" id="LR217725">
    <property type="protein sequence ID" value="VFP87022.1"/>
    <property type="molecule type" value="Genomic_DNA"/>
</dbReference>
<sequence length="173" mass="20018">MRDHQPQLIQSFLEKAQKQSTLQCIYQRTTILNGIRLLIRQVIPESLYPWYNVANIHQGILILHAANANYLMYLHYEQTHLLNIIREQILPSLISIHIKIDPTITMRAEKIVQDNNPSACTLKTLKTPFRQLGEKSANILLHIAKDCPEKLKNTLERLALFSVNRDTLLSDNQ</sequence>
<dbReference type="RefSeq" id="WP_072666284.1">
    <property type="nucleotide sequence ID" value="NZ_LR217725.1"/>
</dbReference>
<reference evidence="1 2" key="1">
    <citation type="submission" date="2019-02" db="EMBL/GenBank/DDBJ databases">
        <authorList>
            <person name="Manzano-Marin A."/>
            <person name="Manzano-Marin A."/>
        </authorList>
    </citation>
    <scope>NUCLEOTIDE SEQUENCE [LARGE SCALE GENOMIC DNA]</scope>
    <source>
        <strain evidence="1 2">ErCipseudotaxifoliae</strain>
    </source>
</reference>
<organism evidence="1 2">
    <name type="scientific">Candidatus Erwinia haradaeae</name>
    <dbReference type="NCBI Taxonomy" id="1922217"/>
    <lineage>
        <taxon>Bacteria</taxon>
        <taxon>Pseudomonadati</taxon>
        <taxon>Pseudomonadota</taxon>
        <taxon>Gammaproteobacteria</taxon>
        <taxon>Enterobacterales</taxon>
        <taxon>Erwiniaceae</taxon>
        <taxon>Erwinia</taxon>
    </lineage>
</organism>
<dbReference type="Proteomes" id="UP000294462">
    <property type="component" value="Chromosome"/>
</dbReference>
<evidence type="ECO:0000313" key="1">
    <source>
        <dbReference type="EMBL" id="VFP87022.1"/>
    </source>
</evidence>
<dbReference type="InterPro" id="IPR007922">
    <property type="entry name" value="DciA-like"/>
</dbReference>
<dbReference type="Pfam" id="PF05258">
    <property type="entry name" value="DciA"/>
    <property type="match status" value="1"/>
</dbReference>
<dbReference type="AlphaFoldDB" id="A0A451DK06"/>
<protein>
    <submittedName>
        <fullName evidence="1">Dna[CI] antecedent, DciA family protein</fullName>
    </submittedName>
</protein>
<gene>
    <name evidence="1" type="ORF">ERCIPSTX3056_391</name>
</gene>
<dbReference type="KEGG" id="ehd:ERCIPSTX3056_391"/>
<proteinExistence type="predicted"/>